<comment type="catalytic activity">
    <reaction evidence="7">
        <text>Fe-coproporphyrin III + 2 H2O2 + 2 H(+) = heme b + 2 CO2 + 4 H2O</text>
        <dbReference type="Rhea" id="RHEA:56516"/>
        <dbReference type="ChEBI" id="CHEBI:15377"/>
        <dbReference type="ChEBI" id="CHEBI:15378"/>
        <dbReference type="ChEBI" id="CHEBI:16240"/>
        <dbReference type="ChEBI" id="CHEBI:16526"/>
        <dbReference type="ChEBI" id="CHEBI:60344"/>
        <dbReference type="ChEBI" id="CHEBI:68438"/>
        <dbReference type="EC" id="1.3.98.5"/>
    </reaction>
    <physiologicalReaction direction="left-to-right" evidence="7">
        <dbReference type="Rhea" id="RHEA:56517"/>
    </physiologicalReaction>
</comment>
<comment type="pathway">
    <text evidence="9">Porphyrin-containing compound metabolism; protoheme biosynthesis.</text>
</comment>
<comment type="catalytic activity">
    <reaction evidence="9">
        <text>Fe-coproporphyrin III + H2O2 + H(+) = harderoheme III + CO2 + 2 H2O</text>
        <dbReference type="Rhea" id="RHEA:57940"/>
        <dbReference type="ChEBI" id="CHEBI:15377"/>
        <dbReference type="ChEBI" id="CHEBI:15378"/>
        <dbReference type="ChEBI" id="CHEBI:16240"/>
        <dbReference type="ChEBI" id="CHEBI:16526"/>
        <dbReference type="ChEBI" id="CHEBI:68438"/>
        <dbReference type="ChEBI" id="CHEBI:142463"/>
    </reaction>
</comment>
<evidence type="ECO:0000256" key="5">
    <source>
        <dbReference type="ARBA" id="ARBA00029882"/>
    </source>
</evidence>
<accession>A0A7W7L3J2</accession>
<dbReference type="EMBL" id="JACHMC010000001">
    <property type="protein sequence ID" value="MBB4882346.1"/>
    <property type="molecule type" value="Genomic_DNA"/>
</dbReference>
<dbReference type="GO" id="GO:0016634">
    <property type="term" value="F:oxidoreductase activity, acting on the CH-CH group of donors, oxygen as acceptor"/>
    <property type="evidence" value="ECO:0007669"/>
    <property type="project" value="UniProtKB-UniRule"/>
</dbReference>
<keyword evidence="9 10" id="KW-0560">Oxidoreductase</keyword>
<keyword evidence="4 9" id="KW-0408">Iron</keyword>
<feature type="binding site" description="axial binding residue" evidence="9">
    <location>
        <position position="171"/>
    </location>
    <ligand>
        <name>Fe-coproporphyrin III</name>
        <dbReference type="ChEBI" id="CHEBI:68438"/>
    </ligand>
    <ligandPart>
        <name>Fe</name>
        <dbReference type="ChEBI" id="CHEBI:18248"/>
    </ligandPart>
</feature>
<dbReference type="Gene3D" id="3.30.70.1030">
    <property type="entry name" value="Apc35880, domain 1"/>
    <property type="match status" value="2"/>
</dbReference>
<dbReference type="PANTHER" id="PTHR36843:SF1">
    <property type="entry name" value="COPROHEME DECARBOXYLASE"/>
    <property type="match status" value="1"/>
</dbReference>
<evidence type="ECO:0000256" key="9">
    <source>
        <dbReference type="HAMAP-Rule" id="MF_02244"/>
    </source>
</evidence>
<evidence type="ECO:0000256" key="3">
    <source>
        <dbReference type="ARBA" id="ARBA00022723"/>
    </source>
</evidence>
<evidence type="ECO:0000313" key="11">
    <source>
        <dbReference type="Proteomes" id="UP000560081"/>
    </source>
</evidence>
<feature type="active site" evidence="9">
    <location>
        <position position="148"/>
    </location>
</feature>
<dbReference type="InterPro" id="IPR010644">
    <property type="entry name" value="ChdC/CLD"/>
</dbReference>
<evidence type="ECO:0000256" key="4">
    <source>
        <dbReference type="ARBA" id="ARBA00023004"/>
    </source>
</evidence>
<dbReference type="Pfam" id="PF06778">
    <property type="entry name" value="Chlor_dismutase"/>
    <property type="match status" value="1"/>
</dbReference>
<gene>
    <name evidence="9" type="primary">chdC</name>
    <name evidence="10" type="ORF">BJ976_000697</name>
</gene>
<dbReference type="EC" id="1.3.98.5" evidence="8 9"/>
<sequence>MTDREKRKSTMGKDRNADLVGKDWFTTYTVFARPQGEPGWLGLEGRDVKKAVKEFDDVVAALGKAGVTVRGVYDVSGMREAGDVMVWMYAHTPEALQAAIRDLRRTRLLERTHLVLSAMGSDRMAEFNKDHIPAFAMGRKPLDWLCFYPFVRSYDWYLLDPKERARMLREHGKLGQDFPQVWANTTSAFALNDWEWLLGLEAAELNDLVDMMRHLRNNETRLHVREEVPFYTGRRLETVELPEVLA</sequence>
<organism evidence="10 11">
    <name type="scientific">Micrococcus flavus</name>
    <dbReference type="NCBI Taxonomy" id="384602"/>
    <lineage>
        <taxon>Bacteria</taxon>
        <taxon>Bacillati</taxon>
        <taxon>Actinomycetota</taxon>
        <taxon>Actinomycetes</taxon>
        <taxon>Micrococcales</taxon>
        <taxon>Micrococcaceae</taxon>
        <taxon>Micrococcus</taxon>
    </lineage>
</organism>
<keyword evidence="9" id="KW-0350">Heme biosynthesis</keyword>
<keyword evidence="11" id="KW-1185">Reference proteome</keyword>
<protein>
    <recommendedName>
        <fullName evidence="1 9">Coproheme decarboxylase</fullName>
        <ecNumber evidence="8 9">1.3.98.5</ecNumber>
    </recommendedName>
    <alternativeName>
        <fullName evidence="5 9">Coproheme III oxidative decarboxylase</fullName>
    </alternativeName>
    <alternativeName>
        <fullName evidence="6 9">Hydrogen peroxide-dependent heme synthase</fullName>
    </alternativeName>
</protein>
<evidence type="ECO:0000313" key="10">
    <source>
        <dbReference type="EMBL" id="MBB4882346.1"/>
    </source>
</evidence>
<keyword evidence="3 9" id="KW-0479">Metal-binding</keyword>
<reference evidence="10 11" key="1">
    <citation type="submission" date="2020-08" db="EMBL/GenBank/DDBJ databases">
        <title>Sequencing the genomes of 1000 actinobacteria strains.</title>
        <authorList>
            <person name="Klenk H.-P."/>
        </authorList>
    </citation>
    <scope>NUCLEOTIDE SEQUENCE [LARGE SCALE GENOMIC DNA]</scope>
    <source>
        <strain evidence="10 11">DSM 19079</strain>
    </source>
</reference>
<dbReference type="GO" id="GO:0046872">
    <property type="term" value="F:metal ion binding"/>
    <property type="evidence" value="ECO:0007669"/>
    <property type="project" value="UniProtKB-KW"/>
</dbReference>
<dbReference type="InterPro" id="IPR011008">
    <property type="entry name" value="Dimeric_a/b-barrel"/>
</dbReference>
<evidence type="ECO:0000256" key="1">
    <source>
        <dbReference type="ARBA" id="ARBA00014413"/>
    </source>
</evidence>
<evidence type="ECO:0000256" key="8">
    <source>
        <dbReference type="ARBA" id="ARBA00050019"/>
    </source>
</evidence>
<proteinExistence type="inferred from homology"/>
<evidence type="ECO:0000256" key="7">
    <source>
        <dbReference type="ARBA" id="ARBA00049896"/>
    </source>
</evidence>
<name>A0A7W7L3J2_9MICC</name>
<comment type="cofactor">
    <cofactor evidence="9">
        <name>Fe-coproporphyrin III</name>
        <dbReference type="ChEBI" id="CHEBI:68438"/>
    </cofactor>
    <text evidence="9">Fe-coproporphyrin III acts as both substrate and redox cofactor.</text>
</comment>
<dbReference type="Proteomes" id="UP000560081">
    <property type="component" value="Unassembled WGS sequence"/>
</dbReference>
<dbReference type="GO" id="GO:0020037">
    <property type="term" value="F:heme binding"/>
    <property type="evidence" value="ECO:0007669"/>
    <property type="project" value="InterPro"/>
</dbReference>
<dbReference type="PANTHER" id="PTHR36843">
    <property type="entry name" value="HEME-DEPENDENT PEROXIDASE YWFI-RELATED"/>
    <property type="match status" value="1"/>
</dbReference>
<comment type="function">
    <text evidence="9">Involved in coproporphyrin-dependent heme b biosynthesis. Catalyzes the decarboxylation of Fe-coproporphyrin III (coproheme) to heme b (protoheme IX), the last step of the pathway. The reaction occurs in a stepwise manner with a three-propionate intermediate.</text>
</comment>
<dbReference type="HAMAP" id="MF_02244">
    <property type="entry name" value="Coproheme_decarbox_2"/>
    <property type="match status" value="1"/>
</dbReference>
<comment type="catalytic activity">
    <reaction evidence="9">
        <text>harderoheme III + H2O2 + H(+) = heme b + CO2 + 2 H2O</text>
        <dbReference type="Rhea" id="RHEA:57944"/>
        <dbReference type="ChEBI" id="CHEBI:15377"/>
        <dbReference type="ChEBI" id="CHEBI:15378"/>
        <dbReference type="ChEBI" id="CHEBI:16240"/>
        <dbReference type="ChEBI" id="CHEBI:16526"/>
        <dbReference type="ChEBI" id="CHEBI:60344"/>
        <dbReference type="ChEBI" id="CHEBI:142463"/>
    </reaction>
</comment>
<evidence type="ECO:0000256" key="6">
    <source>
        <dbReference type="ARBA" id="ARBA00030236"/>
    </source>
</evidence>
<keyword evidence="2 9" id="KW-0349">Heme</keyword>
<dbReference type="SUPFAM" id="SSF54909">
    <property type="entry name" value="Dimeric alpha+beta barrel"/>
    <property type="match status" value="1"/>
</dbReference>
<dbReference type="AlphaFoldDB" id="A0A7W7L3J2"/>
<dbReference type="GO" id="GO:0006785">
    <property type="term" value="P:heme B biosynthetic process"/>
    <property type="evidence" value="ECO:0007669"/>
    <property type="project" value="UniProtKB-UniRule"/>
</dbReference>
<evidence type="ECO:0000256" key="2">
    <source>
        <dbReference type="ARBA" id="ARBA00022617"/>
    </source>
</evidence>
<dbReference type="NCBIfam" id="NF042928">
    <property type="entry name" value="HemQ_actino"/>
    <property type="match status" value="1"/>
</dbReference>
<comment type="similarity">
    <text evidence="9">Belongs to the ChdC family. Type 2 subfamily.</text>
</comment>
<comment type="caution">
    <text evidence="10">The sequence shown here is derived from an EMBL/GenBank/DDBJ whole genome shotgun (WGS) entry which is preliminary data.</text>
</comment>